<keyword evidence="3" id="KW-0808">Transferase</keyword>
<evidence type="ECO:0000259" key="2">
    <source>
        <dbReference type="Pfam" id="PF08241"/>
    </source>
</evidence>
<keyword evidence="3" id="KW-0489">Methyltransferase</keyword>
<dbReference type="Pfam" id="PF08241">
    <property type="entry name" value="Methyltransf_11"/>
    <property type="match status" value="1"/>
</dbReference>
<dbReference type="RefSeq" id="WP_379033603.1">
    <property type="nucleotide sequence ID" value="NZ_JBHRXE010000065.1"/>
</dbReference>
<proteinExistence type="predicted"/>
<evidence type="ECO:0000313" key="4">
    <source>
        <dbReference type="Proteomes" id="UP001595596"/>
    </source>
</evidence>
<dbReference type="InterPro" id="IPR029063">
    <property type="entry name" value="SAM-dependent_MTases_sf"/>
</dbReference>
<evidence type="ECO:0000256" key="1">
    <source>
        <dbReference type="SAM" id="MobiDB-lite"/>
    </source>
</evidence>
<dbReference type="Gene3D" id="3.40.50.150">
    <property type="entry name" value="Vaccinia Virus protein VP39"/>
    <property type="match status" value="1"/>
</dbReference>
<sequence length="273" mass="29590">MHHDVYELRKFYYTRALGRVVQRVLRDRLTGLWPPEQVQGMTVAGYGFAAPLLRPYLARARRVVSLMPGPQGVMAWPAGMPNCSVLCEEAAWPLDTGSVDRLVLLHALETADHPAVLLDEAWRVLGPGGRMLVMGPNRAGLWARSETTPFGFGRSYTAGQLEAQARAAGFVPERTGAALYIPPSDRRFWLKSAQMWERTGLRISQVLVAGVVLTEFTKQVQAPVGRGRKVSVPSPLDVLEGIARPRPAGQGAGRAARGPDGGPGRGGANPRPT</sequence>
<evidence type="ECO:0000313" key="3">
    <source>
        <dbReference type="EMBL" id="MFC3571607.1"/>
    </source>
</evidence>
<feature type="region of interest" description="Disordered" evidence="1">
    <location>
        <begin position="237"/>
        <end position="273"/>
    </location>
</feature>
<dbReference type="EC" id="2.1.1.-" evidence="3"/>
<dbReference type="Proteomes" id="UP001595596">
    <property type="component" value="Unassembled WGS sequence"/>
</dbReference>
<keyword evidence="4" id="KW-1185">Reference proteome</keyword>
<name>A0ABV7S494_9RHOB</name>
<dbReference type="InterPro" id="IPR013216">
    <property type="entry name" value="Methyltransf_11"/>
</dbReference>
<comment type="caution">
    <text evidence="3">The sequence shown here is derived from an EMBL/GenBank/DDBJ whole genome shotgun (WGS) entry which is preliminary data.</text>
</comment>
<dbReference type="GO" id="GO:0032259">
    <property type="term" value="P:methylation"/>
    <property type="evidence" value="ECO:0007669"/>
    <property type="project" value="UniProtKB-KW"/>
</dbReference>
<organism evidence="3 4">
    <name type="scientific">Paracoccus simplex</name>
    <dbReference type="NCBI Taxonomy" id="2086346"/>
    <lineage>
        <taxon>Bacteria</taxon>
        <taxon>Pseudomonadati</taxon>
        <taxon>Pseudomonadota</taxon>
        <taxon>Alphaproteobacteria</taxon>
        <taxon>Rhodobacterales</taxon>
        <taxon>Paracoccaceae</taxon>
        <taxon>Paracoccus</taxon>
    </lineage>
</organism>
<dbReference type="GO" id="GO:0008168">
    <property type="term" value="F:methyltransferase activity"/>
    <property type="evidence" value="ECO:0007669"/>
    <property type="project" value="UniProtKB-KW"/>
</dbReference>
<reference evidence="4" key="1">
    <citation type="journal article" date="2019" name="Int. J. Syst. Evol. Microbiol.">
        <title>The Global Catalogue of Microorganisms (GCM) 10K type strain sequencing project: providing services to taxonomists for standard genome sequencing and annotation.</title>
        <authorList>
            <consortium name="The Broad Institute Genomics Platform"/>
            <consortium name="The Broad Institute Genome Sequencing Center for Infectious Disease"/>
            <person name="Wu L."/>
            <person name="Ma J."/>
        </authorList>
    </citation>
    <scope>NUCLEOTIDE SEQUENCE [LARGE SCALE GENOMIC DNA]</scope>
    <source>
        <strain evidence="4">VKM B-3226</strain>
    </source>
</reference>
<gene>
    <name evidence="3" type="ORF">ACFOMP_19340</name>
</gene>
<protein>
    <submittedName>
        <fullName evidence="3">Class I SAM-dependent methyltransferase</fullName>
        <ecNumber evidence="3">2.1.1.-</ecNumber>
    </submittedName>
</protein>
<dbReference type="EMBL" id="JBHRXE010000065">
    <property type="protein sequence ID" value="MFC3571607.1"/>
    <property type="molecule type" value="Genomic_DNA"/>
</dbReference>
<accession>A0ABV7S494</accession>
<feature type="compositionally biased region" description="Low complexity" evidence="1">
    <location>
        <begin position="241"/>
        <end position="258"/>
    </location>
</feature>
<feature type="domain" description="Methyltransferase type 11" evidence="2">
    <location>
        <begin position="61"/>
        <end position="132"/>
    </location>
</feature>
<dbReference type="SUPFAM" id="SSF53335">
    <property type="entry name" value="S-adenosyl-L-methionine-dependent methyltransferases"/>
    <property type="match status" value="1"/>
</dbReference>